<reference evidence="1" key="1">
    <citation type="submission" date="2025-08" db="UniProtKB">
        <authorList>
            <consortium name="Ensembl"/>
        </authorList>
    </citation>
    <scope>IDENTIFICATION</scope>
</reference>
<accession>A0A8C3G2Z2</accession>
<organism evidence="1 2">
    <name type="scientific">Cyclopterus lumpus</name>
    <name type="common">Lumpsucker</name>
    <dbReference type="NCBI Taxonomy" id="8103"/>
    <lineage>
        <taxon>Eukaryota</taxon>
        <taxon>Metazoa</taxon>
        <taxon>Chordata</taxon>
        <taxon>Craniata</taxon>
        <taxon>Vertebrata</taxon>
        <taxon>Euteleostomi</taxon>
        <taxon>Actinopterygii</taxon>
        <taxon>Neopterygii</taxon>
        <taxon>Teleostei</taxon>
        <taxon>Neoteleostei</taxon>
        <taxon>Acanthomorphata</taxon>
        <taxon>Eupercaria</taxon>
        <taxon>Perciformes</taxon>
        <taxon>Cottioidei</taxon>
        <taxon>Cottales</taxon>
        <taxon>Cyclopteridae</taxon>
        <taxon>Cyclopterus</taxon>
    </lineage>
</organism>
<dbReference type="Ensembl" id="ENSCLMT00005031998.1">
    <property type="protein sequence ID" value="ENSCLMP00005030647.1"/>
    <property type="gene ID" value="ENSCLMG00005014858.1"/>
</dbReference>
<proteinExistence type="predicted"/>
<protein>
    <submittedName>
        <fullName evidence="1">Uncharacterized protein</fullName>
    </submittedName>
</protein>
<evidence type="ECO:0000313" key="1">
    <source>
        <dbReference type="Ensembl" id="ENSCLMP00005030647.1"/>
    </source>
</evidence>
<keyword evidence="2" id="KW-1185">Reference proteome</keyword>
<dbReference type="AlphaFoldDB" id="A0A8C3G2Z2"/>
<dbReference type="Proteomes" id="UP000694565">
    <property type="component" value="Unplaced"/>
</dbReference>
<reference evidence="1" key="2">
    <citation type="submission" date="2025-09" db="UniProtKB">
        <authorList>
            <consortium name="Ensembl"/>
        </authorList>
    </citation>
    <scope>IDENTIFICATION</scope>
</reference>
<name>A0A8C3G2Z2_CYCLU</name>
<evidence type="ECO:0000313" key="2">
    <source>
        <dbReference type="Proteomes" id="UP000694565"/>
    </source>
</evidence>
<sequence length="138" mass="15149">LKGSTPLVRSRQSCPILSHPGAFTYSILITVSLCSTTSSPGLLNGPDGADQDRQSGRETFALNAVIAASHEYPPHSVSSRAMFRSVRTMHIARERLSEEKPPDFDFRLCFLALCDVRGRSAICYSGAFWCSVSPYYSL</sequence>